<dbReference type="EMBL" id="MPUH01001411">
    <property type="protein sequence ID" value="OMJ67946.1"/>
    <property type="molecule type" value="Genomic_DNA"/>
</dbReference>
<protein>
    <recommendedName>
        <fullName evidence="2">Cyclin N-terminal domain-containing protein</fullName>
    </recommendedName>
</protein>
<dbReference type="Pfam" id="PF00134">
    <property type="entry name" value="Cyclin_N"/>
    <property type="match status" value="1"/>
</dbReference>
<gene>
    <name evidence="3" type="ORF">SteCoe_34759</name>
</gene>
<dbReference type="InterPro" id="IPR006671">
    <property type="entry name" value="Cyclin_N"/>
</dbReference>
<accession>A0A1R2ATW6</accession>
<keyword evidence="1" id="KW-0175">Coiled coil</keyword>
<dbReference type="PANTHER" id="PTHR14248">
    <property type="entry name" value="CYCLIN Y, ISOFORM A"/>
    <property type="match status" value="1"/>
</dbReference>
<proteinExistence type="predicted"/>
<feature type="coiled-coil region" evidence="1">
    <location>
        <begin position="141"/>
        <end position="175"/>
    </location>
</feature>
<dbReference type="Gene3D" id="1.10.472.10">
    <property type="entry name" value="Cyclin-like"/>
    <property type="match status" value="1"/>
</dbReference>
<sequence length="397" mass="46085">MKSQAKWEDDLKMKVHKNRIKQARNVRASPHTRDIQRKASYTALKSILKEYDLQNCFSVIITQKLQAIITCSEDLLSINPSNIDSLISSLKLYPGQVHKFKQMLENLKTNSYKHRSATAIFPTLSPHHLKTESTEHRPRYSEQKLELNQKLKQDLAKAQEKITDLEIKIKKNAEMTISECKNNTQIDRNYIGKSFDSSRMRSTLHNMDIEEVCKCFSRVIESQCAKKSTRVSPLIKEMNNVFVDESPGIPDESYIYNWCRTIISKGRLEKEVVVNAIVYLERYVEKSQVTLTAETWKKLVFTSMFLACKGSYVDKALYELYSEGEIERFERSFLTLIEHNLVIKQSEYAHAYFLMRTYASAKDKSKPVKFLQLEQVLDLQKNGPQEPVKKSSLLKSM</sequence>
<dbReference type="SUPFAM" id="SSF47954">
    <property type="entry name" value="Cyclin-like"/>
    <property type="match status" value="1"/>
</dbReference>
<reference evidence="3 4" key="1">
    <citation type="submission" date="2016-11" db="EMBL/GenBank/DDBJ databases">
        <title>The macronuclear genome of Stentor coeruleus: a giant cell with tiny introns.</title>
        <authorList>
            <person name="Slabodnick M."/>
            <person name="Ruby J.G."/>
            <person name="Reiff S.B."/>
            <person name="Swart E.C."/>
            <person name="Gosai S."/>
            <person name="Prabakaran S."/>
            <person name="Witkowska E."/>
            <person name="Larue G.E."/>
            <person name="Fisher S."/>
            <person name="Freeman R.M."/>
            <person name="Gunawardena J."/>
            <person name="Chu W."/>
            <person name="Stover N.A."/>
            <person name="Gregory B.D."/>
            <person name="Nowacki M."/>
            <person name="Derisi J."/>
            <person name="Roy S.W."/>
            <person name="Marshall W.F."/>
            <person name="Sood P."/>
        </authorList>
    </citation>
    <scope>NUCLEOTIDE SEQUENCE [LARGE SCALE GENOMIC DNA]</scope>
    <source>
        <strain evidence="3">WM001</strain>
    </source>
</reference>
<dbReference type="AlphaFoldDB" id="A0A1R2ATW6"/>
<name>A0A1R2ATW6_9CILI</name>
<evidence type="ECO:0000313" key="3">
    <source>
        <dbReference type="EMBL" id="OMJ67946.1"/>
    </source>
</evidence>
<organism evidence="3 4">
    <name type="scientific">Stentor coeruleus</name>
    <dbReference type="NCBI Taxonomy" id="5963"/>
    <lineage>
        <taxon>Eukaryota</taxon>
        <taxon>Sar</taxon>
        <taxon>Alveolata</taxon>
        <taxon>Ciliophora</taxon>
        <taxon>Postciliodesmatophora</taxon>
        <taxon>Heterotrichea</taxon>
        <taxon>Heterotrichida</taxon>
        <taxon>Stentoridae</taxon>
        <taxon>Stentor</taxon>
    </lineage>
</organism>
<dbReference type="OrthoDB" id="337735at2759"/>
<comment type="caution">
    <text evidence="3">The sequence shown here is derived from an EMBL/GenBank/DDBJ whole genome shotgun (WGS) entry which is preliminary data.</text>
</comment>
<evidence type="ECO:0000256" key="1">
    <source>
        <dbReference type="SAM" id="Coils"/>
    </source>
</evidence>
<keyword evidence="4" id="KW-1185">Reference proteome</keyword>
<evidence type="ECO:0000313" key="4">
    <source>
        <dbReference type="Proteomes" id="UP000187209"/>
    </source>
</evidence>
<dbReference type="Proteomes" id="UP000187209">
    <property type="component" value="Unassembled WGS sequence"/>
</dbReference>
<evidence type="ECO:0000259" key="2">
    <source>
        <dbReference type="Pfam" id="PF00134"/>
    </source>
</evidence>
<feature type="domain" description="Cyclin N-terminal" evidence="2">
    <location>
        <begin position="254"/>
        <end position="341"/>
    </location>
</feature>
<dbReference type="InterPro" id="IPR036915">
    <property type="entry name" value="Cyclin-like_sf"/>
</dbReference>